<protein>
    <submittedName>
        <fullName evidence="2">Putative N-acetyltransferase YkwB</fullName>
    </submittedName>
</protein>
<dbReference type="Pfam" id="PF00583">
    <property type="entry name" value="Acetyltransf_1"/>
    <property type="match status" value="1"/>
</dbReference>
<feature type="domain" description="N-acetyltransferase" evidence="1">
    <location>
        <begin position="17"/>
        <end position="218"/>
    </location>
</feature>
<accession>A0A7I8DE58</accession>
<organism evidence="2 3">
    <name type="scientific">Effusibacillus dendaii</name>
    <dbReference type="NCBI Taxonomy" id="2743772"/>
    <lineage>
        <taxon>Bacteria</taxon>
        <taxon>Bacillati</taxon>
        <taxon>Bacillota</taxon>
        <taxon>Bacilli</taxon>
        <taxon>Bacillales</taxon>
        <taxon>Alicyclobacillaceae</taxon>
        <taxon>Effusibacillus</taxon>
    </lineage>
</organism>
<keyword evidence="2" id="KW-0808">Transferase</keyword>
<reference evidence="2 3" key="1">
    <citation type="submission" date="2020-08" db="EMBL/GenBank/DDBJ databases">
        <title>Complete Genome Sequence of Effusibacillus dendaii Strain skT53, Isolated from Farmland soil.</title>
        <authorList>
            <person name="Konishi T."/>
            <person name="Kawasaki H."/>
        </authorList>
    </citation>
    <scope>NUCLEOTIDE SEQUENCE [LARGE SCALE GENOMIC DNA]</scope>
    <source>
        <strain evidence="3">skT53</strain>
    </source>
</reference>
<dbReference type="RefSeq" id="WP_200757013.1">
    <property type="nucleotide sequence ID" value="NZ_AP023366.1"/>
</dbReference>
<dbReference type="Proteomes" id="UP000593802">
    <property type="component" value="Chromosome"/>
</dbReference>
<name>A0A7I8DE58_9BACL</name>
<dbReference type="SUPFAM" id="SSF55729">
    <property type="entry name" value="Acyl-CoA N-acyltransferases (Nat)"/>
    <property type="match status" value="1"/>
</dbReference>
<keyword evidence="3" id="KW-1185">Reference proteome</keyword>
<dbReference type="GO" id="GO:0016747">
    <property type="term" value="F:acyltransferase activity, transferring groups other than amino-acyl groups"/>
    <property type="evidence" value="ECO:0007669"/>
    <property type="project" value="InterPro"/>
</dbReference>
<dbReference type="InterPro" id="IPR000182">
    <property type="entry name" value="GNAT_dom"/>
</dbReference>
<dbReference type="KEGG" id="eff:skT53_22240"/>
<dbReference type="PROSITE" id="PS51186">
    <property type="entry name" value="GNAT"/>
    <property type="match status" value="1"/>
</dbReference>
<dbReference type="CDD" id="cd04301">
    <property type="entry name" value="NAT_SF"/>
    <property type="match status" value="1"/>
</dbReference>
<evidence type="ECO:0000313" key="3">
    <source>
        <dbReference type="Proteomes" id="UP000593802"/>
    </source>
</evidence>
<dbReference type="EMBL" id="AP023366">
    <property type="protein sequence ID" value="BCJ87239.1"/>
    <property type="molecule type" value="Genomic_DNA"/>
</dbReference>
<evidence type="ECO:0000313" key="2">
    <source>
        <dbReference type="EMBL" id="BCJ87239.1"/>
    </source>
</evidence>
<proteinExistence type="predicted"/>
<dbReference type="InterPro" id="IPR016181">
    <property type="entry name" value="Acyl_CoA_acyltransferase"/>
</dbReference>
<dbReference type="Gene3D" id="3.40.630.30">
    <property type="match status" value="1"/>
</dbReference>
<evidence type="ECO:0000259" key="1">
    <source>
        <dbReference type="PROSITE" id="PS51186"/>
    </source>
</evidence>
<dbReference type="AlphaFoldDB" id="A0A7I8DE58"/>
<gene>
    <name evidence="2" type="primary">ykwB</name>
    <name evidence="2" type="ORF">skT53_22240</name>
</gene>
<sequence length="224" mass="26086">MYRKDLYVFDGNRPVRALVRNYTEADFNQLIEIQQECFPPPFPSELWWNRQQLQNHVTLFPDGALCIEINEKLAGSMTGLLVHFDPDHPNHTWEEITDAGYIRNHDPNGNTLYVVDISVRPSYRKLGLGKWLMQSMYELVVEKRLTRLLGGGRMPGYHKVADRMSPEQYLAAVLNGDLQDPVITFLLRCGRTPLRVAENYLDDAESCHYAVLMEWKNPFLNRFR</sequence>